<dbReference type="EMBL" id="QEAO01000028">
    <property type="protein sequence ID" value="TPX32579.1"/>
    <property type="molecule type" value="Genomic_DNA"/>
</dbReference>
<evidence type="ECO:0000259" key="13">
    <source>
        <dbReference type="Pfam" id="PF19675"/>
    </source>
</evidence>
<dbReference type="GO" id="GO:0005664">
    <property type="term" value="C:nuclear origin of replication recognition complex"/>
    <property type="evidence" value="ECO:0007669"/>
    <property type="project" value="InterPro"/>
</dbReference>
<evidence type="ECO:0000256" key="5">
    <source>
        <dbReference type="ARBA" id="ARBA00022705"/>
    </source>
</evidence>
<organism evidence="14 15">
    <name type="scientific">Synchytrium microbalum</name>
    <dbReference type="NCBI Taxonomy" id="1806994"/>
    <lineage>
        <taxon>Eukaryota</taxon>
        <taxon>Fungi</taxon>
        <taxon>Fungi incertae sedis</taxon>
        <taxon>Chytridiomycota</taxon>
        <taxon>Chytridiomycota incertae sedis</taxon>
        <taxon>Chytridiomycetes</taxon>
        <taxon>Synchytriales</taxon>
        <taxon>Synchytriaceae</taxon>
        <taxon>Synchytrium</taxon>
    </lineage>
</organism>
<comment type="subcellular location">
    <subcellularLocation>
        <location evidence="1">Nucleus</location>
    </subcellularLocation>
</comment>
<keyword evidence="6" id="KW-0238">DNA-binding</keyword>
<keyword evidence="10" id="KW-0175">Coiled coil</keyword>
<evidence type="ECO:0000256" key="7">
    <source>
        <dbReference type="ARBA" id="ARBA00023242"/>
    </source>
</evidence>
<dbReference type="Pfam" id="PF07034">
    <property type="entry name" value="ORC3_N"/>
    <property type="match status" value="1"/>
</dbReference>
<feature type="domain" description="Origin recognition complex subunit 3 insertion" evidence="13">
    <location>
        <begin position="389"/>
        <end position="553"/>
    </location>
</feature>
<comment type="similarity">
    <text evidence="2">Belongs to the ORC3 family.</text>
</comment>
<dbReference type="GO" id="GO:0005656">
    <property type="term" value="C:nuclear pre-replicative complex"/>
    <property type="evidence" value="ECO:0007669"/>
    <property type="project" value="TreeGrafter"/>
</dbReference>
<proteinExistence type="inferred from homology"/>
<dbReference type="InterPro" id="IPR040855">
    <property type="entry name" value="ORC_WH_C"/>
</dbReference>
<dbReference type="InterPro" id="IPR045663">
    <property type="entry name" value="ORC3_ins"/>
</dbReference>
<evidence type="ECO:0000313" key="15">
    <source>
        <dbReference type="Proteomes" id="UP000319731"/>
    </source>
</evidence>
<evidence type="ECO:0000313" key="14">
    <source>
        <dbReference type="EMBL" id="TPX32579.1"/>
    </source>
</evidence>
<evidence type="ECO:0000256" key="9">
    <source>
        <dbReference type="ARBA" id="ARBA00045241"/>
    </source>
</evidence>
<dbReference type="GO" id="GO:0006270">
    <property type="term" value="P:DNA replication initiation"/>
    <property type="evidence" value="ECO:0007669"/>
    <property type="project" value="TreeGrafter"/>
</dbReference>
<keyword evidence="15" id="KW-1185">Reference proteome</keyword>
<evidence type="ECO:0000256" key="4">
    <source>
        <dbReference type="ARBA" id="ARBA00022553"/>
    </source>
</evidence>
<feature type="domain" description="Origin recognition complex subunit 3 N-terminal" evidence="11">
    <location>
        <begin position="66"/>
        <end position="373"/>
    </location>
</feature>
<sequence length="784" mass="88737">MSLLDSLTGSKLVLPKEGANEIELDENGTCCKVIPPAHPYINFICYLTPDDVAIGLEMDGMYALPGEIEENVNYRHAQYHARWKNVNEKIQEVILTMNQQSLAKILDFVAHAHPSVGQEPRPLQVRKVTTVTSLIFSGINIPDQETLIGSLATQLQEAKERVAIMWSRNCSSLKGTLRSLIQKLVGDFDDGDEEMGDANDEDNDMIEINTSVHKRALCADDMRRLTGWYEHMKDKQPDALPGSLVVLMPDMECFDPQILADLIFICREYIDRLPFVLLIGVATSVDALHQLLPKSAISLLSTETFKLQLSENCLDGIVEEIFMKSASGLKLGAQVYDYLLAKFDHYDLCVGEFVRGIQYSHMRHYFGEPLSLLTDLTVDVEGYQDVLDSLQDVHYDRIRSLKSFQRHHQAMIEKDVEKAEALLRDNVALQAEVAALLNEFQSYHARYLAALECISSMQSVLKSALVKYSKRRRYNMGLKSNLPDADHVKAMVEAIRTLTFSDAKTLLKLCIDALDLTVESAQSTPFEKATLETFLKDLEQYSDSEQGRGSTSRPATASRSVYTTHAGRASQVVVGNTAYVSQNDIKKIMTASLSTRKTKVSTQLKPIDYDLIEKVDEDTWEGYLFDLSKFFRNFFKEALRTYTSIPLYEIMYSSNSKVLERAFSPQTRTSVQSALTISKRYLDCECCQDLDPRDPHPSLEDTQIAYRLYLECGKFINLYDWYVAFRTILERDGVWLKVVGGTEDGSPGQLEVHARFVRAVDELKLLGFIKQSGRKKDHVARLTW</sequence>
<evidence type="ECO:0000256" key="2">
    <source>
        <dbReference type="ARBA" id="ARBA00010977"/>
    </source>
</evidence>
<gene>
    <name evidence="14" type="ORF">SmJEL517_g04319</name>
</gene>
<comment type="function">
    <text evidence="9">Component of the origin recognition complex (ORC) that binds origins of replication. DNA-binding is ATP-dependent. The specific DNA sequences that define origins of replication have not been identified yet. ORC is required to assemble the pre-replication complex necessary to initiate DNA replication. Binds histone H3 and H4 trimethylation marks H3K9me3, H3K27me3 and H4K20me3.</text>
</comment>
<dbReference type="Pfam" id="PF19675">
    <property type="entry name" value="ORC3_ins"/>
    <property type="match status" value="1"/>
</dbReference>
<keyword evidence="7" id="KW-0539">Nucleus</keyword>
<evidence type="ECO:0000256" key="8">
    <source>
        <dbReference type="ARBA" id="ARBA00026084"/>
    </source>
</evidence>
<dbReference type="GO" id="GO:0031261">
    <property type="term" value="C:DNA replication preinitiation complex"/>
    <property type="evidence" value="ECO:0007669"/>
    <property type="project" value="TreeGrafter"/>
</dbReference>
<dbReference type="InterPro" id="IPR045667">
    <property type="entry name" value="ORC3_N"/>
</dbReference>
<feature type="domain" description="Origin recognition complex subunit 3 winged helix C-terminal" evidence="12">
    <location>
        <begin position="668"/>
        <end position="784"/>
    </location>
</feature>
<dbReference type="GO" id="GO:0003688">
    <property type="term" value="F:DNA replication origin binding"/>
    <property type="evidence" value="ECO:0007669"/>
    <property type="project" value="TreeGrafter"/>
</dbReference>
<name>A0A507C0J8_9FUNG</name>
<keyword evidence="5" id="KW-0235">DNA replication</keyword>
<keyword evidence="4" id="KW-0597">Phosphoprotein</keyword>
<feature type="coiled-coil region" evidence="10">
    <location>
        <begin position="412"/>
        <end position="439"/>
    </location>
</feature>
<comment type="caution">
    <text evidence="14">The sequence shown here is derived from an EMBL/GenBank/DDBJ whole genome shotgun (WGS) entry which is preliminary data.</text>
</comment>
<protein>
    <recommendedName>
        <fullName evidence="3">Origin recognition complex subunit 3</fullName>
    </recommendedName>
</protein>
<evidence type="ECO:0000256" key="1">
    <source>
        <dbReference type="ARBA" id="ARBA00004123"/>
    </source>
</evidence>
<dbReference type="CDD" id="cd20704">
    <property type="entry name" value="Orc3"/>
    <property type="match status" value="2"/>
</dbReference>
<evidence type="ECO:0000259" key="12">
    <source>
        <dbReference type="Pfam" id="PF18137"/>
    </source>
</evidence>
<dbReference type="OrthoDB" id="10265211at2759"/>
<dbReference type="RefSeq" id="XP_031023757.1">
    <property type="nucleotide sequence ID" value="XM_031170247.1"/>
</dbReference>
<dbReference type="GeneID" id="42005544"/>
<evidence type="ECO:0000256" key="3">
    <source>
        <dbReference type="ARBA" id="ARBA00019085"/>
    </source>
</evidence>
<dbReference type="AlphaFoldDB" id="A0A507C0J8"/>
<dbReference type="Pfam" id="PF18137">
    <property type="entry name" value="WHD_ORC"/>
    <property type="match status" value="1"/>
</dbReference>
<accession>A0A507C0J8</accession>
<evidence type="ECO:0000256" key="10">
    <source>
        <dbReference type="SAM" id="Coils"/>
    </source>
</evidence>
<dbReference type="InterPro" id="IPR020795">
    <property type="entry name" value="ORC3"/>
</dbReference>
<dbReference type="STRING" id="1806994.A0A507C0J8"/>
<evidence type="ECO:0000259" key="11">
    <source>
        <dbReference type="Pfam" id="PF07034"/>
    </source>
</evidence>
<dbReference type="PANTHER" id="PTHR12748:SF0">
    <property type="entry name" value="ORIGIN RECOGNITION COMPLEX SUBUNIT 3"/>
    <property type="match status" value="1"/>
</dbReference>
<evidence type="ECO:0000256" key="6">
    <source>
        <dbReference type="ARBA" id="ARBA00023125"/>
    </source>
</evidence>
<dbReference type="Proteomes" id="UP000319731">
    <property type="component" value="Unassembled WGS sequence"/>
</dbReference>
<comment type="subunit">
    <text evidence="8">Component of ORC, a complex composed of at least 6 subunits: ORC1, ORC2, ORC3, ORC4, ORC5 and ORC6. ORC is regulated in a cell-cycle dependent manner. It is sequentially assembled at the exit from anaphase of mitosis and disassembled as cells enter S phase.</text>
</comment>
<dbReference type="PANTHER" id="PTHR12748">
    <property type="entry name" value="ORIGIN RECOGNITION COMPLEX SUBUNIT 3"/>
    <property type="match status" value="1"/>
</dbReference>
<reference evidence="14 15" key="1">
    <citation type="journal article" date="2019" name="Sci. Rep.">
        <title>Comparative genomics of chytrid fungi reveal insights into the obligate biotrophic and pathogenic lifestyle of Synchytrium endobioticum.</title>
        <authorList>
            <person name="van de Vossenberg B.T.L.H."/>
            <person name="Warris S."/>
            <person name="Nguyen H.D.T."/>
            <person name="van Gent-Pelzer M.P.E."/>
            <person name="Joly D.L."/>
            <person name="van de Geest H.C."/>
            <person name="Bonants P.J.M."/>
            <person name="Smith D.S."/>
            <person name="Levesque C.A."/>
            <person name="van der Lee T.A.J."/>
        </authorList>
    </citation>
    <scope>NUCLEOTIDE SEQUENCE [LARGE SCALE GENOMIC DNA]</scope>
    <source>
        <strain evidence="14 15">JEL517</strain>
    </source>
</reference>